<protein>
    <recommendedName>
        <fullName evidence="2">histidine kinase</fullName>
        <ecNumber evidence="2">2.7.13.3</ecNumber>
    </recommendedName>
</protein>
<evidence type="ECO:0000256" key="1">
    <source>
        <dbReference type="ARBA" id="ARBA00000085"/>
    </source>
</evidence>
<evidence type="ECO:0000256" key="3">
    <source>
        <dbReference type="ARBA" id="ARBA00022553"/>
    </source>
</evidence>
<dbReference type="Gene3D" id="2.60.40.10">
    <property type="entry name" value="Immunoglobulins"/>
    <property type="match status" value="1"/>
</dbReference>
<dbReference type="Gene3D" id="3.40.50.2300">
    <property type="match status" value="1"/>
</dbReference>
<evidence type="ECO:0000256" key="4">
    <source>
        <dbReference type="PROSITE-ProRule" id="PRU00169"/>
    </source>
</evidence>
<dbReference type="InterPro" id="IPR036097">
    <property type="entry name" value="HisK_dim/P_sf"/>
</dbReference>
<dbReference type="CDD" id="cd17546">
    <property type="entry name" value="REC_hyHK_CKI1_RcsC-like"/>
    <property type="match status" value="1"/>
</dbReference>
<dbReference type="Gene3D" id="2.130.10.10">
    <property type="entry name" value="YVTN repeat-like/Quinoprotein amine dehydrogenase"/>
    <property type="match status" value="3"/>
</dbReference>
<sequence>MATHPYTPQFLTIASRLVLNAALAVACLQLCAPAEAFQKELTFKHISRDSGLPGNTIKSIVQDADGVMWIGFEAGGFASYDGSEFTVFSKGENAYDELYSDYINDLYFDDSGLLWISTEEGLNTYDRRRNAIHRVALESDPSDPRRRSVLKVLQDARGRIWVATNRGIFLRESDSAAFESVSVSHNASGSENSVLNCQKVYQDHYGLIWIATRNGAYVYNDLDGIFEPPAFIDFGERNPRSNDFFDIIEDNRGNLWFGHQTGIGRYNRTERRYTEIKLHEAGSDEEETNVQCLLSDRRGYIWVGTFSDGLRIIDPVQNSIRSIRVSPSNSEGLLSNSIRSLHEDRNGLVWIGSKFEGIFIYDQIIETFPLQRGSIERDGGLFGTHVMSLLVDREGLLWVGTKRGGLNLYDPNSDQYLANYYSGESEGDIFDNRIEDILESSSGTVWLGTEKGVSRFIREEQRFQNYSTYVVRELAEAPDNKLYVGTNYGLQIFDPADGSFTAFPEVDGIDLSPQSGKEIKALYRNKTGLLFIGTHHDGLYLYDPEMNTLEAYMPSQEDETSISGDKIRSVYEDARGRIWIGTRLDGLNLFDLERRSFERFSRQMETVGHSIFGIAEDIRGNLWLTTNRGISKFNPSEDTLETFDSNYGLQSDVFEPNAIAMGADGMIYAGGDGGFNSFDPLTIRKQETQRNVVLSSAKVFDKRIHQTDQSVALKFPHDQNYLTLSFSLTDYSAPGQNEFRYRLQGLDKDWIYGGKRNYMTYTALAPGKYSFIVEGRTPSSKWINSGPLLTFEILKPFWQEPVFIASSSIVLLALLCLLYVYLTRRQRHHQAQLELLVKHRTSDLQEANELLASKTEELASHQANLEQIVAHRTSELERAKLKAEESDRLKSSFLANMSHEIRTPMNAIVGFSELIGLPGFSEEEKLEYISLIQGNCASLNNIIDDILDISLLEAGQLRIHKTKFDLKQLLRDIENAFVAHPGGLKRDGVSLNFEGDLSGEAYEIVSDKQRLTQVITNLVSNALKFTTQGHVTVSYEIDERNDQIRFRVEDSGIGITEENLSTIWNRFQKIEDNPHEVFRGTGLGLSISKSLVDQLGGQISVASTYGEGSVFTFTLPLVRSLASTDNSSDQAPELPSPGALAKEEDQPTLLVAEDEDSNYQLIDRILKETRLRLIRAENGAKAVEICEDRQRRIDLVLMDIKMPVLDGKEATQILKRKRPNLPIIAYTAYASQSEEEEIMAYGFDEYIRKPTSRAAVLKIVEKYLPGAPPS</sequence>
<dbReference type="InterPro" id="IPR036890">
    <property type="entry name" value="HATPase_C_sf"/>
</dbReference>
<dbReference type="InterPro" id="IPR011110">
    <property type="entry name" value="Reg_prop"/>
</dbReference>
<feature type="transmembrane region" description="Helical" evidence="6">
    <location>
        <begin position="802"/>
        <end position="822"/>
    </location>
</feature>
<evidence type="ECO:0000256" key="7">
    <source>
        <dbReference type="SAM" id="SignalP"/>
    </source>
</evidence>
<name>A0A927F9V6_9BACT</name>
<dbReference type="RefSeq" id="WP_191617015.1">
    <property type="nucleotide sequence ID" value="NZ_JACYFG010000022.1"/>
</dbReference>
<dbReference type="SUPFAM" id="SSF55874">
    <property type="entry name" value="ATPase domain of HSP90 chaperone/DNA topoisomerase II/histidine kinase"/>
    <property type="match status" value="1"/>
</dbReference>
<dbReference type="SUPFAM" id="SSF52172">
    <property type="entry name" value="CheY-like"/>
    <property type="match status" value="1"/>
</dbReference>
<dbReference type="AlphaFoldDB" id="A0A927F9V6"/>
<dbReference type="PRINTS" id="PR00344">
    <property type="entry name" value="BCTRLSENSOR"/>
</dbReference>
<dbReference type="PANTHER" id="PTHR43547:SF2">
    <property type="entry name" value="HYBRID SIGNAL TRANSDUCTION HISTIDINE KINASE C"/>
    <property type="match status" value="1"/>
</dbReference>
<feature type="signal peptide" evidence="7">
    <location>
        <begin position="1"/>
        <end position="36"/>
    </location>
</feature>
<dbReference type="PANTHER" id="PTHR43547">
    <property type="entry name" value="TWO-COMPONENT HISTIDINE KINASE"/>
    <property type="match status" value="1"/>
</dbReference>
<dbReference type="InterPro" id="IPR011123">
    <property type="entry name" value="Y_Y_Y"/>
</dbReference>
<evidence type="ECO:0000256" key="5">
    <source>
        <dbReference type="SAM" id="MobiDB-lite"/>
    </source>
</evidence>
<dbReference type="InterPro" id="IPR013783">
    <property type="entry name" value="Ig-like_fold"/>
</dbReference>
<keyword evidence="11" id="KW-1185">Reference proteome</keyword>
<keyword evidence="3 4" id="KW-0597">Phosphoprotein</keyword>
<keyword evidence="6" id="KW-1133">Transmembrane helix</keyword>
<dbReference type="CDD" id="cd00082">
    <property type="entry name" value="HisKA"/>
    <property type="match status" value="1"/>
</dbReference>
<dbReference type="PROSITE" id="PS50109">
    <property type="entry name" value="HIS_KIN"/>
    <property type="match status" value="1"/>
</dbReference>
<dbReference type="EMBL" id="JACYFG010000022">
    <property type="protein sequence ID" value="MBD5779886.1"/>
    <property type="molecule type" value="Genomic_DNA"/>
</dbReference>
<dbReference type="SMART" id="SM00387">
    <property type="entry name" value="HATPase_c"/>
    <property type="match status" value="1"/>
</dbReference>
<dbReference type="GO" id="GO:0000155">
    <property type="term" value="F:phosphorelay sensor kinase activity"/>
    <property type="evidence" value="ECO:0007669"/>
    <property type="project" value="InterPro"/>
</dbReference>
<comment type="caution">
    <text evidence="10">The sequence shown here is derived from an EMBL/GenBank/DDBJ whole genome shotgun (WGS) entry which is preliminary data.</text>
</comment>
<feature type="modified residue" description="4-aspartylphosphate" evidence="4">
    <location>
        <position position="1199"/>
    </location>
</feature>
<evidence type="ECO:0000256" key="6">
    <source>
        <dbReference type="SAM" id="Phobius"/>
    </source>
</evidence>
<dbReference type="Pfam" id="PF07494">
    <property type="entry name" value="Reg_prop"/>
    <property type="match status" value="5"/>
</dbReference>
<dbReference type="Pfam" id="PF00512">
    <property type="entry name" value="HisKA"/>
    <property type="match status" value="1"/>
</dbReference>
<dbReference type="Pfam" id="PF02518">
    <property type="entry name" value="HATPase_c"/>
    <property type="match status" value="1"/>
</dbReference>
<accession>A0A927F9V6</accession>
<feature type="region of interest" description="Disordered" evidence="5">
    <location>
        <begin position="1124"/>
        <end position="1144"/>
    </location>
</feature>
<dbReference type="CDD" id="cd16922">
    <property type="entry name" value="HATPase_EvgS-ArcB-TorS-like"/>
    <property type="match status" value="1"/>
</dbReference>
<dbReference type="Proteomes" id="UP000622317">
    <property type="component" value="Unassembled WGS sequence"/>
</dbReference>
<gene>
    <name evidence="10" type="ORF">IEN85_10340</name>
</gene>
<dbReference type="EC" id="2.7.13.3" evidence="2"/>
<keyword evidence="7" id="KW-0732">Signal</keyword>
<dbReference type="Gene3D" id="1.10.287.130">
    <property type="match status" value="1"/>
</dbReference>
<comment type="catalytic activity">
    <reaction evidence="1">
        <text>ATP + protein L-histidine = ADP + protein N-phospho-L-histidine.</text>
        <dbReference type="EC" id="2.7.13.3"/>
    </reaction>
</comment>
<dbReference type="InterPro" id="IPR015943">
    <property type="entry name" value="WD40/YVTN_repeat-like_dom_sf"/>
</dbReference>
<evidence type="ECO:0000256" key="2">
    <source>
        <dbReference type="ARBA" id="ARBA00012438"/>
    </source>
</evidence>
<feature type="domain" description="Response regulatory" evidence="9">
    <location>
        <begin position="1148"/>
        <end position="1264"/>
    </location>
</feature>
<evidence type="ECO:0000313" key="11">
    <source>
        <dbReference type="Proteomes" id="UP000622317"/>
    </source>
</evidence>
<dbReference type="InterPro" id="IPR003594">
    <property type="entry name" value="HATPase_dom"/>
</dbReference>
<dbReference type="InterPro" id="IPR001789">
    <property type="entry name" value="Sig_transdc_resp-reg_receiver"/>
</dbReference>
<keyword evidence="6" id="KW-0472">Membrane</keyword>
<reference evidence="10" key="1">
    <citation type="submission" date="2020-09" db="EMBL/GenBank/DDBJ databases">
        <title>Pelagicoccus enzymogenes sp. nov. with an EPS production, isolated from marine sediment.</title>
        <authorList>
            <person name="Feng X."/>
        </authorList>
    </citation>
    <scope>NUCLEOTIDE SEQUENCE</scope>
    <source>
        <strain evidence="10">NFK12</strain>
    </source>
</reference>
<organism evidence="10 11">
    <name type="scientific">Pelagicoccus enzymogenes</name>
    <dbReference type="NCBI Taxonomy" id="2773457"/>
    <lineage>
        <taxon>Bacteria</taxon>
        <taxon>Pseudomonadati</taxon>
        <taxon>Verrucomicrobiota</taxon>
        <taxon>Opitutia</taxon>
        <taxon>Puniceicoccales</taxon>
        <taxon>Pelagicoccaceae</taxon>
        <taxon>Pelagicoccus</taxon>
    </lineage>
</organism>
<dbReference type="PROSITE" id="PS50110">
    <property type="entry name" value="RESPONSE_REGULATORY"/>
    <property type="match status" value="1"/>
</dbReference>
<dbReference type="Pfam" id="PF07495">
    <property type="entry name" value="Y_Y_Y"/>
    <property type="match status" value="1"/>
</dbReference>
<proteinExistence type="predicted"/>
<dbReference type="SMART" id="SM00448">
    <property type="entry name" value="REC"/>
    <property type="match status" value="1"/>
</dbReference>
<evidence type="ECO:0000259" key="8">
    <source>
        <dbReference type="PROSITE" id="PS50109"/>
    </source>
</evidence>
<dbReference type="SUPFAM" id="SSF101898">
    <property type="entry name" value="NHL repeat"/>
    <property type="match status" value="1"/>
</dbReference>
<dbReference type="InterPro" id="IPR011006">
    <property type="entry name" value="CheY-like_superfamily"/>
</dbReference>
<dbReference type="SUPFAM" id="SSF63829">
    <property type="entry name" value="Calcium-dependent phosphotriesterase"/>
    <property type="match status" value="2"/>
</dbReference>
<dbReference type="SUPFAM" id="SSF47384">
    <property type="entry name" value="Homodimeric domain of signal transducing histidine kinase"/>
    <property type="match status" value="1"/>
</dbReference>
<dbReference type="FunFam" id="3.30.565.10:FF:000010">
    <property type="entry name" value="Sensor histidine kinase RcsC"/>
    <property type="match status" value="1"/>
</dbReference>
<dbReference type="InterPro" id="IPR003661">
    <property type="entry name" value="HisK_dim/P_dom"/>
</dbReference>
<dbReference type="SMART" id="SM00388">
    <property type="entry name" value="HisKA"/>
    <property type="match status" value="1"/>
</dbReference>
<feature type="chain" id="PRO_5037549974" description="histidine kinase" evidence="7">
    <location>
        <begin position="37"/>
        <end position="1270"/>
    </location>
</feature>
<evidence type="ECO:0000259" key="9">
    <source>
        <dbReference type="PROSITE" id="PS50110"/>
    </source>
</evidence>
<evidence type="ECO:0000313" key="10">
    <source>
        <dbReference type="EMBL" id="MBD5779886.1"/>
    </source>
</evidence>
<feature type="domain" description="Histidine kinase" evidence="8">
    <location>
        <begin position="896"/>
        <end position="1119"/>
    </location>
</feature>
<dbReference type="InterPro" id="IPR005467">
    <property type="entry name" value="His_kinase_dom"/>
</dbReference>
<dbReference type="Pfam" id="PF00072">
    <property type="entry name" value="Response_reg"/>
    <property type="match status" value="1"/>
</dbReference>
<keyword evidence="6" id="KW-0812">Transmembrane</keyword>
<dbReference type="InterPro" id="IPR004358">
    <property type="entry name" value="Sig_transdc_His_kin-like_C"/>
</dbReference>
<dbReference type="Gene3D" id="3.30.565.10">
    <property type="entry name" value="Histidine kinase-like ATPase, C-terminal domain"/>
    <property type="match status" value="1"/>
</dbReference>